<keyword evidence="1" id="KW-0677">Repeat</keyword>
<keyword evidence="3" id="KW-0175">Coiled coil</keyword>
<dbReference type="OrthoDB" id="1711136at2759"/>
<dbReference type="SUPFAM" id="SSF48403">
    <property type="entry name" value="Ankyrin repeat"/>
    <property type="match status" value="1"/>
</dbReference>
<dbReference type="Pfam" id="PF00023">
    <property type="entry name" value="Ank"/>
    <property type="match status" value="1"/>
</dbReference>
<dbReference type="AlphaFoldDB" id="A0A8J2SHA4"/>
<dbReference type="InterPro" id="IPR036770">
    <property type="entry name" value="Ankyrin_rpt-contain_sf"/>
</dbReference>
<dbReference type="EMBL" id="CAKKNE010000002">
    <property type="protein sequence ID" value="CAH0367174.1"/>
    <property type="molecule type" value="Genomic_DNA"/>
</dbReference>
<dbReference type="Pfam" id="PF12796">
    <property type="entry name" value="Ank_2"/>
    <property type="match status" value="1"/>
</dbReference>
<evidence type="ECO:0000313" key="6">
    <source>
        <dbReference type="Proteomes" id="UP000789595"/>
    </source>
</evidence>
<proteinExistence type="predicted"/>
<sequence>MPPKLFQRATADGYAAEAETAKERLDRLEREYKIKQEKAKRRAKNSGPNLRWKPPVVERLDPTQDAVWRAVVEAPVENEDDDHELMYVLNKNEPEINFTYCGQTPFFYACNYGKVGVVKLLLRWPHPTELDVNQRSDGGETPFLAACRGDHLGVVKVLLETGPKASPLLEDLDPNQKANDGRSALWCAAHKGHVRTLKWLLENCGVGRLDWEAAADGLEGFDPPRKVTCLQAAKAMARGDDVLKIVKQGVSKQRRERARARMRRAQKATKASVRMRDADGVFFGTDIYDSSNLDDLNREKHDLGNQKGIDYGGRTAATDELNAKAAAAQGGGDNKALAMFGGGKKKSPFG</sequence>
<accession>A0A8J2SHA4</accession>
<keyword evidence="2" id="KW-0040">ANK repeat</keyword>
<organism evidence="5 6">
    <name type="scientific">Pelagomonas calceolata</name>
    <dbReference type="NCBI Taxonomy" id="35677"/>
    <lineage>
        <taxon>Eukaryota</taxon>
        <taxon>Sar</taxon>
        <taxon>Stramenopiles</taxon>
        <taxon>Ochrophyta</taxon>
        <taxon>Pelagophyceae</taxon>
        <taxon>Pelagomonadales</taxon>
        <taxon>Pelagomonadaceae</taxon>
        <taxon>Pelagomonas</taxon>
    </lineage>
</organism>
<dbReference type="Gene3D" id="1.25.40.20">
    <property type="entry name" value="Ankyrin repeat-containing domain"/>
    <property type="match status" value="1"/>
</dbReference>
<evidence type="ECO:0000313" key="5">
    <source>
        <dbReference type="EMBL" id="CAH0367174.1"/>
    </source>
</evidence>
<dbReference type="Proteomes" id="UP000789595">
    <property type="component" value="Unassembled WGS sequence"/>
</dbReference>
<comment type="caution">
    <text evidence="5">The sequence shown here is derived from an EMBL/GenBank/DDBJ whole genome shotgun (WGS) entry which is preliminary data.</text>
</comment>
<evidence type="ECO:0000256" key="2">
    <source>
        <dbReference type="ARBA" id="ARBA00023043"/>
    </source>
</evidence>
<gene>
    <name evidence="5" type="ORF">PECAL_2P01840</name>
</gene>
<feature type="region of interest" description="Disordered" evidence="4">
    <location>
        <begin position="327"/>
        <end position="350"/>
    </location>
</feature>
<keyword evidence="6" id="KW-1185">Reference proteome</keyword>
<reference evidence="5" key="1">
    <citation type="submission" date="2021-11" db="EMBL/GenBank/DDBJ databases">
        <authorList>
            <consortium name="Genoscope - CEA"/>
            <person name="William W."/>
        </authorList>
    </citation>
    <scope>NUCLEOTIDE SEQUENCE</scope>
</reference>
<name>A0A8J2SHA4_9STRA</name>
<evidence type="ECO:0000256" key="3">
    <source>
        <dbReference type="SAM" id="Coils"/>
    </source>
</evidence>
<feature type="coiled-coil region" evidence="3">
    <location>
        <begin position="11"/>
        <end position="45"/>
    </location>
</feature>
<evidence type="ECO:0000256" key="4">
    <source>
        <dbReference type="SAM" id="MobiDB-lite"/>
    </source>
</evidence>
<dbReference type="PANTHER" id="PTHR24173:SF74">
    <property type="entry name" value="ANKYRIN REPEAT DOMAIN-CONTAINING PROTEIN 16"/>
    <property type="match status" value="1"/>
</dbReference>
<dbReference type="PANTHER" id="PTHR24173">
    <property type="entry name" value="ANKYRIN REPEAT CONTAINING"/>
    <property type="match status" value="1"/>
</dbReference>
<protein>
    <submittedName>
        <fullName evidence="5">Uncharacterized protein</fullName>
    </submittedName>
</protein>
<dbReference type="InterPro" id="IPR002110">
    <property type="entry name" value="Ankyrin_rpt"/>
</dbReference>
<evidence type="ECO:0000256" key="1">
    <source>
        <dbReference type="ARBA" id="ARBA00022737"/>
    </source>
</evidence>
<dbReference type="SMART" id="SM00248">
    <property type="entry name" value="ANK"/>
    <property type="match status" value="3"/>
</dbReference>